<accession>A0A7R8WI31</accession>
<reference evidence="1" key="1">
    <citation type="submission" date="2020-11" db="EMBL/GenBank/DDBJ databases">
        <authorList>
            <person name="Tran Van P."/>
        </authorList>
    </citation>
    <scope>NUCLEOTIDE SEQUENCE</scope>
</reference>
<dbReference type="EMBL" id="OB663033">
    <property type="protein sequence ID" value="CAD7230878.1"/>
    <property type="molecule type" value="Genomic_DNA"/>
</dbReference>
<dbReference type="AlphaFoldDB" id="A0A7R8WI31"/>
<gene>
    <name evidence="1" type="ORF">CTOB1V02_LOCUS8734</name>
</gene>
<protein>
    <submittedName>
        <fullName evidence="1">Uncharacterized protein</fullName>
    </submittedName>
</protein>
<evidence type="ECO:0000313" key="1">
    <source>
        <dbReference type="EMBL" id="CAD7230878.1"/>
    </source>
</evidence>
<proteinExistence type="predicted"/>
<name>A0A7R8WI31_9CRUS</name>
<organism evidence="1">
    <name type="scientific">Cyprideis torosa</name>
    <dbReference type="NCBI Taxonomy" id="163714"/>
    <lineage>
        <taxon>Eukaryota</taxon>
        <taxon>Metazoa</taxon>
        <taxon>Ecdysozoa</taxon>
        <taxon>Arthropoda</taxon>
        <taxon>Crustacea</taxon>
        <taxon>Oligostraca</taxon>
        <taxon>Ostracoda</taxon>
        <taxon>Podocopa</taxon>
        <taxon>Podocopida</taxon>
        <taxon>Cytherocopina</taxon>
        <taxon>Cytheroidea</taxon>
        <taxon>Cytherideidae</taxon>
        <taxon>Cyprideis</taxon>
    </lineage>
</organism>
<sequence length="66" mass="7327">MPNTSDPKYVKEAYLRAFFNSAEAKPFFCPITLKTIILKPEVSPKTNAAVLKLVSHGGNGAKYQQR</sequence>